<keyword evidence="6" id="KW-0963">Cytoplasm</keyword>
<dbReference type="EMBL" id="JAODUP010000935">
    <property type="protein sequence ID" value="KAK2142596.1"/>
    <property type="molecule type" value="Genomic_DNA"/>
</dbReference>
<proteinExistence type="inferred from homology"/>
<accession>A0AAD9IXW7</accession>
<dbReference type="InterPro" id="IPR036081">
    <property type="entry name" value="Translin_sf"/>
</dbReference>
<evidence type="ECO:0000256" key="12">
    <source>
        <dbReference type="ARBA" id="ARBA00030513"/>
    </source>
</evidence>
<dbReference type="PANTHER" id="PTHR10741">
    <property type="entry name" value="TRANSLIN AND TRANSLIN ASSOCIATED PROTEIN X"/>
    <property type="match status" value="1"/>
</dbReference>
<name>A0AAD9IXW7_9ANNE</name>
<keyword evidence="9" id="KW-0539">Nucleus</keyword>
<dbReference type="GO" id="GO:0005634">
    <property type="term" value="C:nucleus"/>
    <property type="evidence" value="ECO:0007669"/>
    <property type="project" value="UniProtKB-SubCell"/>
</dbReference>
<evidence type="ECO:0000256" key="9">
    <source>
        <dbReference type="ARBA" id="ARBA00023242"/>
    </source>
</evidence>
<dbReference type="SUPFAM" id="SSF74784">
    <property type="entry name" value="Translin"/>
    <property type="match status" value="2"/>
</dbReference>
<comment type="function">
    <text evidence="11">Exhibits both single-stranded and double-stranded endoribonuclease activity. May act as an activator of RNA-induced silencing complex (RISC) by facilitating endonucleolytic cleavage of the siRNA passenger strand.</text>
</comment>
<evidence type="ECO:0000256" key="5">
    <source>
        <dbReference type="ARBA" id="ARBA00022196"/>
    </source>
</evidence>
<evidence type="ECO:0000256" key="7">
    <source>
        <dbReference type="ARBA" id="ARBA00022884"/>
    </source>
</evidence>
<dbReference type="GO" id="GO:0003697">
    <property type="term" value="F:single-stranded DNA binding"/>
    <property type="evidence" value="ECO:0007669"/>
    <property type="project" value="InterPro"/>
</dbReference>
<dbReference type="Gene3D" id="1.20.58.200">
    <property type="entry name" value="Translin, domain 2"/>
    <property type="match status" value="1"/>
</dbReference>
<dbReference type="GO" id="GO:0016070">
    <property type="term" value="P:RNA metabolic process"/>
    <property type="evidence" value="ECO:0007669"/>
    <property type="project" value="InterPro"/>
</dbReference>
<comment type="subcellular location">
    <subcellularLocation>
        <location evidence="2">Cytoplasm</location>
    </subcellularLocation>
    <subcellularLocation>
        <location evidence="1">Nucleus</location>
    </subcellularLocation>
</comment>
<organism evidence="13 14">
    <name type="scientific">Paralvinella palmiformis</name>
    <dbReference type="NCBI Taxonomy" id="53620"/>
    <lineage>
        <taxon>Eukaryota</taxon>
        <taxon>Metazoa</taxon>
        <taxon>Spiralia</taxon>
        <taxon>Lophotrochozoa</taxon>
        <taxon>Annelida</taxon>
        <taxon>Polychaeta</taxon>
        <taxon>Sedentaria</taxon>
        <taxon>Canalipalpata</taxon>
        <taxon>Terebellida</taxon>
        <taxon>Terebelliformia</taxon>
        <taxon>Alvinellidae</taxon>
        <taxon>Paralvinella</taxon>
    </lineage>
</organism>
<dbReference type="GO" id="GO:0005737">
    <property type="term" value="C:cytoplasm"/>
    <property type="evidence" value="ECO:0007669"/>
    <property type="project" value="UniProtKB-SubCell"/>
</dbReference>
<dbReference type="GO" id="GO:0043565">
    <property type="term" value="F:sequence-specific DNA binding"/>
    <property type="evidence" value="ECO:0007669"/>
    <property type="project" value="InterPro"/>
</dbReference>
<dbReference type="Gene3D" id="1.20.58.190">
    <property type="entry name" value="Translin, domain 1"/>
    <property type="match status" value="1"/>
</dbReference>
<comment type="subunit">
    <text evidence="4">Ring-shaped heterooctamer of six TSN and two TSNAX subunits, DNA/RNA binding occurs inside the ring.</text>
</comment>
<dbReference type="Pfam" id="PF01997">
    <property type="entry name" value="Translin"/>
    <property type="match status" value="2"/>
</dbReference>
<evidence type="ECO:0000256" key="2">
    <source>
        <dbReference type="ARBA" id="ARBA00004496"/>
    </source>
</evidence>
<dbReference type="InterPro" id="IPR016069">
    <property type="entry name" value="Translin_C"/>
</dbReference>
<dbReference type="InterPro" id="IPR016068">
    <property type="entry name" value="Translin_N"/>
</dbReference>
<dbReference type="InterPro" id="IPR033956">
    <property type="entry name" value="Translin"/>
</dbReference>
<dbReference type="Proteomes" id="UP001208570">
    <property type="component" value="Unassembled WGS sequence"/>
</dbReference>
<evidence type="ECO:0000256" key="3">
    <source>
        <dbReference type="ARBA" id="ARBA00005902"/>
    </source>
</evidence>
<evidence type="ECO:0000256" key="1">
    <source>
        <dbReference type="ARBA" id="ARBA00004123"/>
    </source>
</evidence>
<dbReference type="GO" id="GO:0003723">
    <property type="term" value="F:RNA binding"/>
    <property type="evidence" value="ECO:0007669"/>
    <property type="project" value="UniProtKB-KW"/>
</dbReference>
<comment type="caution">
    <text evidence="13">The sequence shown here is derived from an EMBL/GenBank/DDBJ whole genome shotgun (WGS) entry which is preliminary data.</text>
</comment>
<evidence type="ECO:0000313" key="13">
    <source>
        <dbReference type="EMBL" id="KAK2142596.1"/>
    </source>
</evidence>
<dbReference type="InterPro" id="IPR002848">
    <property type="entry name" value="Translin_fam"/>
</dbReference>
<comment type="similarity">
    <text evidence="3">Belongs to the translin family.</text>
</comment>
<sequence length="257" mass="29356">MAQAQNVTEAFSSFQQYLNEEQDVREEIRVVVRDLEQKTREILAVLQGIHQPDGVKQLSEICKKARGCLVDIRQLFDSLKEKVPKDQYYRFHDHWRFCIQRLSFLAALIVYLETEALITQTETAETLGVAAQKEDGFHLELDDYLMGLLQMASELINLHWKPPSNNPSNRAFTDDVKFQSRLAVNAVTSGDYSRPIRIASFVGELDSGFRLLNLKNDSLRKKFDGLKYDLKKVEEVVYDVTIRGLRPDGVSADPASS</sequence>
<dbReference type="FunFam" id="1.20.58.190:FF:000001">
    <property type="entry name" value="Translin"/>
    <property type="match status" value="1"/>
</dbReference>
<evidence type="ECO:0000256" key="4">
    <source>
        <dbReference type="ARBA" id="ARBA00011685"/>
    </source>
</evidence>
<protein>
    <recommendedName>
        <fullName evidence="5">Translin</fullName>
    </recommendedName>
    <alternativeName>
        <fullName evidence="12">Component 3 of promoter of RISC</fullName>
    </alternativeName>
</protein>
<keyword evidence="14" id="KW-1185">Reference proteome</keyword>
<evidence type="ECO:0000313" key="14">
    <source>
        <dbReference type="Proteomes" id="UP001208570"/>
    </source>
</evidence>
<keyword evidence="7" id="KW-0694">RNA-binding</keyword>
<comment type="function">
    <text evidence="10">DNA-binding protein that specifically recognizes consensus sequences at the breakpoint junctions in chromosomal translocations, mostly involving immunoglobulin (Ig)/T-cell receptor gene segments. Seems to recognize single-stranded DNA ends generated by staggered breaks occurring at recombination hot spots.</text>
</comment>
<keyword evidence="8" id="KW-0238">DNA-binding</keyword>
<evidence type="ECO:0000256" key="6">
    <source>
        <dbReference type="ARBA" id="ARBA00022490"/>
    </source>
</evidence>
<dbReference type="CDD" id="cd14819">
    <property type="entry name" value="Translin"/>
    <property type="match status" value="1"/>
</dbReference>
<dbReference type="AlphaFoldDB" id="A0AAD9IXW7"/>
<gene>
    <name evidence="13" type="ORF">LSH36_935g00015</name>
</gene>
<evidence type="ECO:0000256" key="10">
    <source>
        <dbReference type="ARBA" id="ARBA00025374"/>
    </source>
</evidence>
<reference evidence="13" key="1">
    <citation type="journal article" date="2023" name="Mol. Biol. Evol.">
        <title>Third-Generation Sequencing Reveals the Adaptive Role of the Epigenome in Three Deep-Sea Polychaetes.</title>
        <authorList>
            <person name="Perez M."/>
            <person name="Aroh O."/>
            <person name="Sun Y."/>
            <person name="Lan Y."/>
            <person name="Juniper S.K."/>
            <person name="Young C.R."/>
            <person name="Angers B."/>
            <person name="Qian P.Y."/>
        </authorList>
    </citation>
    <scope>NUCLEOTIDE SEQUENCE</scope>
    <source>
        <strain evidence="13">P08H-3</strain>
    </source>
</reference>
<evidence type="ECO:0000256" key="11">
    <source>
        <dbReference type="ARBA" id="ARBA00025410"/>
    </source>
</evidence>
<evidence type="ECO:0000256" key="8">
    <source>
        <dbReference type="ARBA" id="ARBA00023125"/>
    </source>
</evidence>